<sequence length="68" mass="7711">MINVLLLMMKANGILNFYLDLSSQETPCRDDLLEAPLPSWLELQSSSSAMFFVSFLSASASLCWFLRF</sequence>
<dbReference type="EMBL" id="CAADRP010001929">
    <property type="protein sequence ID" value="VFU56769.1"/>
    <property type="molecule type" value="Genomic_DNA"/>
</dbReference>
<evidence type="ECO:0000313" key="1">
    <source>
        <dbReference type="EMBL" id="VFU56769.1"/>
    </source>
</evidence>
<gene>
    <name evidence="1" type="ORF">SVIM_LOCUS408754</name>
</gene>
<name>A0A6N2MTB4_SALVM</name>
<dbReference type="AlphaFoldDB" id="A0A6N2MTB4"/>
<reference evidence="1" key="1">
    <citation type="submission" date="2019-03" db="EMBL/GenBank/DDBJ databases">
        <authorList>
            <person name="Mank J."/>
            <person name="Almeida P."/>
        </authorList>
    </citation>
    <scope>NUCLEOTIDE SEQUENCE</scope>
    <source>
        <strain evidence="1">78183</strain>
    </source>
</reference>
<protein>
    <submittedName>
        <fullName evidence="1">Uncharacterized protein</fullName>
    </submittedName>
</protein>
<organism evidence="1">
    <name type="scientific">Salix viminalis</name>
    <name type="common">Common osier</name>
    <name type="synonym">Basket willow</name>
    <dbReference type="NCBI Taxonomy" id="40686"/>
    <lineage>
        <taxon>Eukaryota</taxon>
        <taxon>Viridiplantae</taxon>
        <taxon>Streptophyta</taxon>
        <taxon>Embryophyta</taxon>
        <taxon>Tracheophyta</taxon>
        <taxon>Spermatophyta</taxon>
        <taxon>Magnoliopsida</taxon>
        <taxon>eudicotyledons</taxon>
        <taxon>Gunneridae</taxon>
        <taxon>Pentapetalae</taxon>
        <taxon>rosids</taxon>
        <taxon>fabids</taxon>
        <taxon>Malpighiales</taxon>
        <taxon>Salicaceae</taxon>
        <taxon>Saliceae</taxon>
        <taxon>Salix</taxon>
    </lineage>
</organism>
<accession>A0A6N2MTB4</accession>
<proteinExistence type="predicted"/>